<evidence type="ECO:0000313" key="1">
    <source>
        <dbReference type="EMBL" id="KAK2028807.1"/>
    </source>
</evidence>
<dbReference type="Proteomes" id="UP001232148">
    <property type="component" value="Unassembled WGS sequence"/>
</dbReference>
<protein>
    <submittedName>
        <fullName evidence="1">Uncharacterized protein</fullName>
    </submittedName>
</protein>
<dbReference type="EMBL" id="MU842872">
    <property type="protein sequence ID" value="KAK2028807.1"/>
    <property type="molecule type" value="Genomic_DNA"/>
</dbReference>
<sequence>MMRLDVLSTRSPCGLPSGGSRHCFPVGCMWWSVKEIFPYLALPCLALPVQSGPIQSRPLQPGLWPANNAALLCSALLCSAVLCCAYCPAAAHCRQLNISSDGEAALTEMLL</sequence>
<reference evidence="1" key="1">
    <citation type="submission" date="2021-06" db="EMBL/GenBank/DDBJ databases">
        <title>Comparative genomics, transcriptomics and evolutionary studies reveal genomic signatures of adaptation to plant cell wall in hemibiotrophic fungi.</title>
        <authorList>
            <consortium name="DOE Joint Genome Institute"/>
            <person name="Baroncelli R."/>
            <person name="Diaz J.F."/>
            <person name="Benocci T."/>
            <person name="Peng M."/>
            <person name="Battaglia E."/>
            <person name="Haridas S."/>
            <person name="Andreopoulos W."/>
            <person name="Labutti K."/>
            <person name="Pangilinan J."/>
            <person name="Floch G.L."/>
            <person name="Makela M.R."/>
            <person name="Henrissat B."/>
            <person name="Grigoriev I.V."/>
            <person name="Crouch J.A."/>
            <person name="De Vries R.P."/>
            <person name="Sukno S.A."/>
            <person name="Thon M.R."/>
        </authorList>
    </citation>
    <scope>NUCLEOTIDE SEQUENCE</scope>
    <source>
        <strain evidence="1">MAFF235873</strain>
    </source>
</reference>
<comment type="caution">
    <text evidence="1">The sequence shown here is derived from an EMBL/GenBank/DDBJ whole genome shotgun (WGS) entry which is preliminary data.</text>
</comment>
<keyword evidence="2" id="KW-1185">Reference proteome</keyword>
<evidence type="ECO:0000313" key="2">
    <source>
        <dbReference type="Proteomes" id="UP001232148"/>
    </source>
</evidence>
<gene>
    <name evidence="1" type="ORF">LX32DRAFT_382189</name>
</gene>
<proteinExistence type="predicted"/>
<organism evidence="1 2">
    <name type="scientific">Colletotrichum zoysiae</name>
    <dbReference type="NCBI Taxonomy" id="1216348"/>
    <lineage>
        <taxon>Eukaryota</taxon>
        <taxon>Fungi</taxon>
        <taxon>Dikarya</taxon>
        <taxon>Ascomycota</taxon>
        <taxon>Pezizomycotina</taxon>
        <taxon>Sordariomycetes</taxon>
        <taxon>Hypocreomycetidae</taxon>
        <taxon>Glomerellales</taxon>
        <taxon>Glomerellaceae</taxon>
        <taxon>Colletotrichum</taxon>
        <taxon>Colletotrichum graminicola species complex</taxon>
    </lineage>
</organism>
<dbReference type="AlphaFoldDB" id="A0AAD9HIS1"/>
<accession>A0AAD9HIS1</accession>
<name>A0AAD9HIS1_9PEZI</name>